<feature type="region of interest" description="Disordered" evidence="1">
    <location>
        <begin position="96"/>
        <end position="126"/>
    </location>
</feature>
<comment type="caution">
    <text evidence="2">The sequence shown here is derived from an EMBL/GenBank/DDBJ whole genome shotgun (WGS) entry which is preliminary data.</text>
</comment>
<dbReference type="Gene3D" id="1.20.1270.10">
    <property type="match status" value="1"/>
</dbReference>
<reference evidence="2" key="1">
    <citation type="submission" date="2020-07" db="EMBL/GenBank/DDBJ databases">
        <title>Genome sequence and genetic diversity analysis of an under-domesticated orphan crop, white fonio (Digitaria exilis).</title>
        <authorList>
            <person name="Bennetzen J.L."/>
            <person name="Chen S."/>
            <person name="Ma X."/>
            <person name="Wang X."/>
            <person name="Yssel A.E.J."/>
            <person name="Chaluvadi S.R."/>
            <person name="Johnson M."/>
            <person name="Gangashetty P."/>
            <person name="Hamidou F."/>
            <person name="Sanogo M.D."/>
            <person name="Zwaenepoel A."/>
            <person name="Wallace J."/>
            <person name="Van De Peer Y."/>
            <person name="Van Deynze A."/>
        </authorList>
    </citation>
    <scope>NUCLEOTIDE SEQUENCE</scope>
    <source>
        <tissue evidence="2">Leaves</tissue>
    </source>
</reference>
<evidence type="ECO:0000313" key="2">
    <source>
        <dbReference type="EMBL" id="KAF8674438.1"/>
    </source>
</evidence>
<dbReference type="SUPFAM" id="SSF100934">
    <property type="entry name" value="Heat shock protein 70kD (HSP70), C-terminal subdomain"/>
    <property type="match status" value="1"/>
</dbReference>
<dbReference type="Proteomes" id="UP000636709">
    <property type="component" value="Unassembled WGS sequence"/>
</dbReference>
<feature type="compositionally biased region" description="Low complexity" evidence="1">
    <location>
        <begin position="96"/>
        <end position="124"/>
    </location>
</feature>
<sequence length="397" mass="43015">MEAALAEAMEWMEEQDGGGGRTAEKEDYEEKLREVEEVCGPIIKQVYEKTGGGSAGAEDEDDVNELSAVLPLPCHRECARRRGGLRRAHSSACASTCASAPRTPPSAHADATTTATGATASRGASMDTSCATSSAASIMCVLQPMPRKHRGLRVNAYYDHNFISNQLPARELVKHSSSSPNKPWLPNLSSPKPWPLASSSSLLFLKHAQPVKLARTGCCARLSSPALLTMLAGDELGRAVWGHEHARGRDTDLAGAEVELACAWAAKLAGAEDLTFGELEPSTATVGWIGFDLGSRQWEVGTADCWWAPPSVLHRPVARLKYVSRHMVWRDGLTCWHGTHASRATCFGATQSRQRSWRDSAIYRAAARPSLLLPPFFFLHLYLFKTSPMAPPLAVAL</sequence>
<accession>A0A835AY56</accession>
<dbReference type="EMBL" id="JACEFO010002197">
    <property type="protein sequence ID" value="KAF8674438.1"/>
    <property type="molecule type" value="Genomic_DNA"/>
</dbReference>
<keyword evidence="3" id="KW-1185">Reference proteome</keyword>
<feature type="region of interest" description="Disordered" evidence="1">
    <location>
        <begin position="1"/>
        <end position="29"/>
    </location>
</feature>
<dbReference type="InterPro" id="IPR029048">
    <property type="entry name" value="HSP70_C_sf"/>
</dbReference>
<evidence type="ECO:0000256" key="1">
    <source>
        <dbReference type="SAM" id="MobiDB-lite"/>
    </source>
</evidence>
<organism evidence="2 3">
    <name type="scientific">Digitaria exilis</name>
    <dbReference type="NCBI Taxonomy" id="1010633"/>
    <lineage>
        <taxon>Eukaryota</taxon>
        <taxon>Viridiplantae</taxon>
        <taxon>Streptophyta</taxon>
        <taxon>Embryophyta</taxon>
        <taxon>Tracheophyta</taxon>
        <taxon>Spermatophyta</taxon>
        <taxon>Magnoliopsida</taxon>
        <taxon>Liliopsida</taxon>
        <taxon>Poales</taxon>
        <taxon>Poaceae</taxon>
        <taxon>PACMAD clade</taxon>
        <taxon>Panicoideae</taxon>
        <taxon>Panicodae</taxon>
        <taxon>Paniceae</taxon>
        <taxon>Anthephorinae</taxon>
        <taxon>Digitaria</taxon>
    </lineage>
</organism>
<evidence type="ECO:0000313" key="3">
    <source>
        <dbReference type="Proteomes" id="UP000636709"/>
    </source>
</evidence>
<protein>
    <submittedName>
        <fullName evidence="2">Uncharacterized protein</fullName>
    </submittedName>
</protein>
<name>A0A835AY56_9POAL</name>
<dbReference type="AlphaFoldDB" id="A0A835AY56"/>
<gene>
    <name evidence="2" type="ORF">HU200_048272</name>
</gene>
<proteinExistence type="predicted"/>